<reference evidence="1 2" key="1">
    <citation type="submission" date="2019-11" db="EMBL/GenBank/DDBJ databases">
        <title>Pseudomonas karstica sp. nov. and Pseudomonas spelaei sp. nov. from karst caves.</title>
        <authorList>
            <person name="Zeman M."/>
        </authorList>
    </citation>
    <scope>NUCLEOTIDE SEQUENCE [LARGE SCALE GENOMIC DNA]</scope>
    <source>
        <strain evidence="1 2">CCM 7893</strain>
    </source>
</reference>
<gene>
    <name evidence="1" type="ORF">GNF76_04975</name>
</gene>
<proteinExistence type="predicted"/>
<dbReference type="RefSeq" id="WP_155582059.1">
    <property type="nucleotide sequence ID" value="NZ_JBHSTH010000021.1"/>
</dbReference>
<dbReference type="Proteomes" id="UP000438196">
    <property type="component" value="Unassembled WGS sequence"/>
</dbReference>
<organism evidence="1 2">
    <name type="scientific">Pseudomonas spelaei</name>
    <dbReference type="NCBI Taxonomy" id="1055469"/>
    <lineage>
        <taxon>Bacteria</taxon>
        <taxon>Pseudomonadati</taxon>
        <taxon>Pseudomonadota</taxon>
        <taxon>Gammaproteobacteria</taxon>
        <taxon>Pseudomonadales</taxon>
        <taxon>Pseudomonadaceae</taxon>
        <taxon>Pseudomonas</taxon>
    </lineage>
</organism>
<sequence length="55" mass="5905">MIGSRNSPISLARCAATVPRTPAGPRLMQRLEAADLPAAIQRVMTGEWSRVKSGQ</sequence>
<name>A0A6I3W8A3_9PSED</name>
<evidence type="ECO:0000313" key="2">
    <source>
        <dbReference type="Proteomes" id="UP000438196"/>
    </source>
</evidence>
<comment type="caution">
    <text evidence="1">The sequence shown here is derived from an EMBL/GenBank/DDBJ whole genome shotgun (WGS) entry which is preliminary data.</text>
</comment>
<evidence type="ECO:0000313" key="1">
    <source>
        <dbReference type="EMBL" id="MUF03673.1"/>
    </source>
</evidence>
<dbReference type="EMBL" id="WNNK01000003">
    <property type="protein sequence ID" value="MUF03673.1"/>
    <property type="molecule type" value="Genomic_DNA"/>
</dbReference>
<protein>
    <submittedName>
        <fullName evidence="1">Uncharacterized protein</fullName>
    </submittedName>
</protein>
<accession>A0A6I3W8A3</accession>
<keyword evidence="2" id="KW-1185">Reference proteome</keyword>
<dbReference type="AlphaFoldDB" id="A0A6I3W8A3"/>